<sequence length="77" mass="9190">MNGYSNVDFLEMNHVVNIHSTSYKTLWKKQVYNQKLDCDINSIDSSSFLAYFILNRIVGSDLHTFYRCFKFLLYHNK</sequence>
<evidence type="ECO:0000313" key="2">
    <source>
        <dbReference type="Proteomes" id="UP000054388"/>
    </source>
</evidence>
<evidence type="ECO:0000313" key="1">
    <source>
        <dbReference type="EMBL" id="KUJ56244.1"/>
    </source>
</evidence>
<name>A0A101CHY1_9FLAO</name>
<dbReference type="AlphaFoldDB" id="A0A101CHY1"/>
<comment type="caution">
    <text evidence="1">The sequence shown here is derived from an EMBL/GenBank/DDBJ whole genome shotgun (WGS) entry which is preliminary data.</text>
</comment>
<dbReference type="Proteomes" id="UP000054388">
    <property type="component" value="Unassembled WGS sequence"/>
</dbReference>
<protein>
    <submittedName>
        <fullName evidence="1">Uncharacterized protein</fullName>
    </submittedName>
</protein>
<reference evidence="1 2" key="1">
    <citation type="submission" date="2015-10" db="EMBL/GenBank/DDBJ databases">
        <title>Genome sequence of Chryseobacterium greenlandense.</title>
        <authorList>
            <person name="Newman J."/>
            <person name="Fischer K."/>
            <person name="Miller J."/>
        </authorList>
    </citation>
    <scope>NUCLEOTIDE SEQUENCE [LARGE SCALE GENOMIC DNA]</scope>
    <source>
        <strain evidence="1 2">UMB34</strain>
    </source>
</reference>
<accession>A0A101CHY1</accession>
<dbReference type="EMBL" id="LMAI01000004">
    <property type="protein sequence ID" value="KUJ56244.1"/>
    <property type="molecule type" value="Genomic_DNA"/>
</dbReference>
<proteinExistence type="predicted"/>
<gene>
    <name evidence="1" type="ORF">AR686_06625</name>
</gene>
<organism evidence="1 2">
    <name type="scientific">Chryseobacterium aquaticum subsp. greenlandense</name>
    <dbReference type="NCBI Taxonomy" id="345663"/>
    <lineage>
        <taxon>Bacteria</taxon>
        <taxon>Pseudomonadati</taxon>
        <taxon>Bacteroidota</taxon>
        <taxon>Flavobacteriia</taxon>
        <taxon>Flavobacteriales</taxon>
        <taxon>Weeksellaceae</taxon>
        <taxon>Chryseobacterium group</taxon>
        <taxon>Chryseobacterium</taxon>
    </lineage>
</organism>